<gene>
    <name evidence="1" type="ORF">LMG29542_02463</name>
</gene>
<name>A0A6J5DPB3_9BURK</name>
<dbReference type="RefSeq" id="WP_246355823.1">
    <property type="nucleotide sequence ID" value="NZ_CADIKH010000009.1"/>
</dbReference>
<protein>
    <submittedName>
        <fullName evidence="1">Uncharacterized protein</fullName>
    </submittedName>
</protein>
<dbReference type="AlphaFoldDB" id="A0A6J5DPB3"/>
<dbReference type="EMBL" id="CADIKH010000009">
    <property type="protein sequence ID" value="CAB3754825.1"/>
    <property type="molecule type" value="Genomic_DNA"/>
</dbReference>
<accession>A0A6J5DPB3</accession>
<reference evidence="1 2" key="1">
    <citation type="submission" date="2020-04" db="EMBL/GenBank/DDBJ databases">
        <authorList>
            <person name="De Canck E."/>
        </authorList>
    </citation>
    <scope>NUCLEOTIDE SEQUENCE [LARGE SCALE GENOMIC DNA]</scope>
    <source>
        <strain evidence="1 2">LMG 29542</strain>
    </source>
</reference>
<organism evidence="1 2">
    <name type="scientific">Paraburkholderia humisilvae</name>
    <dbReference type="NCBI Taxonomy" id="627669"/>
    <lineage>
        <taxon>Bacteria</taxon>
        <taxon>Pseudomonadati</taxon>
        <taxon>Pseudomonadota</taxon>
        <taxon>Betaproteobacteria</taxon>
        <taxon>Burkholderiales</taxon>
        <taxon>Burkholderiaceae</taxon>
        <taxon>Paraburkholderia</taxon>
    </lineage>
</organism>
<evidence type="ECO:0000313" key="2">
    <source>
        <dbReference type="Proteomes" id="UP000494363"/>
    </source>
</evidence>
<dbReference type="Proteomes" id="UP000494363">
    <property type="component" value="Unassembled WGS sequence"/>
</dbReference>
<evidence type="ECO:0000313" key="1">
    <source>
        <dbReference type="EMBL" id="CAB3754825.1"/>
    </source>
</evidence>
<sequence length="131" mass="14766">MTWQNIELLVDREMGGRQAIRPDVFSVAATYDEQRINLCVDEVKVSRVDSLADVARPEKRAGYGQIAEVLYYPAPVGMIEASEVPEGCGLLVEVEPCKFEVLKRPKKRRVALTPHHFMNLILKPGVFTPAW</sequence>
<keyword evidence="2" id="KW-1185">Reference proteome</keyword>
<proteinExistence type="predicted"/>